<gene>
    <name evidence="2" type="ORF">SCF082_LOCUS4749</name>
</gene>
<comment type="caution">
    <text evidence="2">The sequence shown here is derived from an EMBL/GenBank/DDBJ whole genome shotgun (WGS) entry which is preliminary data.</text>
</comment>
<feature type="region of interest" description="Disordered" evidence="1">
    <location>
        <begin position="534"/>
        <end position="569"/>
    </location>
</feature>
<dbReference type="InterPro" id="IPR011010">
    <property type="entry name" value="DNA_brk_join_enz"/>
</dbReference>
<dbReference type="GO" id="GO:0008233">
    <property type="term" value="F:peptidase activity"/>
    <property type="evidence" value="ECO:0007669"/>
    <property type="project" value="UniProtKB-KW"/>
</dbReference>
<accession>A0ABP0I188</accession>
<keyword evidence="3" id="KW-1185">Reference proteome</keyword>
<reference evidence="2 3" key="1">
    <citation type="submission" date="2024-02" db="EMBL/GenBank/DDBJ databases">
        <authorList>
            <person name="Chen Y."/>
            <person name="Shah S."/>
            <person name="Dougan E. K."/>
            <person name="Thang M."/>
            <person name="Chan C."/>
        </authorList>
    </citation>
    <scope>NUCLEOTIDE SEQUENCE [LARGE SCALE GENOMIC DNA]</scope>
</reference>
<organism evidence="2 3">
    <name type="scientific">Durusdinium trenchii</name>
    <dbReference type="NCBI Taxonomy" id="1381693"/>
    <lineage>
        <taxon>Eukaryota</taxon>
        <taxon>Sar</taxon>
        <taxon>Alveolata</taxon>
        <taxon>Dinophyceae</taxon>
        <taxon>Suessiales</taxon>
        <taxon>Symbiodiniaceae</taxon>
        <taxon>Durusdinium</taxon>
    </lineage>
</organism>
<sequence length="1029" mass="112593">MASRAPTVRAAFNVESLKDLAGSDAGASIPGVHVPIKGAELPDPNLFWAGLVRVRENGFMLVVPTEELVHQAILDLQPADVVDEPPVFFQGSVTLVNTRGRELGTVDAELVDLPWAYAPLLFPAMQFRGGLAAQFKVTGFSFRGTNGRPSRASSDALAEAWINEMDPATAQEYLSLEELPEGEESDGQAEAPTGQTEPDVVSQLQARIIQLEGLLQNANQPNPRVLRSVGEPKAQSGAPAPKAPGLFQGAQSSQLTPQDWARLQSLAGSPPPRVAGVERRRPDPPAVQKLQENLYADLEKEAVEDEVSLALKPLEGQLNESSLDPMQQMVLAQLRQNQLLLQKLIGNKPQDPVMRVLGSSGSDSGGGSSGGGVKGCLAREAFIHAIQDLPEVSRVFCRAALRELGLSSDREDGNLMRKYMERRIPLADHRLLAQFACLISEGWAVGYEAGNEQMLGTLGRMMIFVEQCALDSGRSQLAWLLTGLQDPPMHLFVSHRKRPGLEPFSRLSSPAWVSGNLAYLKDLDYIEGRMNSIGKNPKGQASEDSEVLVRPKPKPRLKGKGKGKAQSAQEGTSVAAFSASYPLRVVHQMASGSLAARAGIVESKPVAAQVRSLYEVGLADSFVGMLDSRVTIGAAAKGRSSSYALTRVLKGSVAYIIEGGLYPGLSHCYSEDNRADDPTRYRSVRGPSREKPAWFLALERGDPTLFDAVCASAKFEKNPARWLRFLLLLAGDIEPHPGPNARGPLDLQVGFAPAPAQRMDKCLQLFQDWCEDDLRIDWSVLTSDVHALVMALRAYGMFCFQTGMPRYHFVYAITAIQDRWPQSKPWMTPAWQIDRKWQIHEPGACRAVLPPSVIRAAACVAALWGWLNWAAMLLLGFSAMLHPSELLALFRKDLIFPSDVSFDSPSLYVRVRDPKTARFARRQHSRVDDREVIALLEQLNGLLQPSAKLYPESMSVFRRQWNAVLMRLGLPVKQSSHGATPGVLRGSGATYLYHQTEDLAWDGAGALAYANHFVTSRAGDVVFENQFTE</sequence>
<protein>
    <submittedName>
        <fullName evidence="2">Sentrin-specific protease 8</fullName>
    </submittedName>
</protein>
<evidence type="ECO:0000313" key="2">
    <source>
        <dbReference type="EMBL" id="CAK8996345.1"/>
    </source>
</evidence>
<evidence type="ECO:0000256" key="1">
    <source>
        <dbReference type="SAM" id="MobiDB-lite"/>
    </source>
</evidence>
<feature type="compositionally biased region" description="Basic residues" evidence="1">
    <location>
        <begin position="551"/>
        <end position="563"/>
    </location>
</feature>
<keyword evidence="2" id="KW-0645">Protease</keyword>
<evidence type="ECO:0000313" key="3">
    <source>
        <dbReference type="Proteomes" id="UP001642464"/>
    </source>
</evidence>
<dbReference type="Proteomes" id="UP001642464">
    <property type="component" value="Unassembled WGS sequence"/>
</dbReference>
<keyword evidence="2" id="KW-0378">Hydrolase</keyword>
<dbReference type="GO" id="GO:0006508">
    <property type="term" value="P:proteolysis"/>
    <property type="evidence" value="ECO:0007669"/>
    <property type="project" value="UniProtKB-KW"/>
</dbReference>
<name>A0ABP0I188_9DINO</name>
<feature type="region of interest" description="Disordered" evidence="1">
    <location>
        <begin position="179"/>
        <end position="200"/>
    </location>
</feature>
<proteinExistence type="predicted"/>
<dbReference type="EMBL" id="CAXAMM010002492">
    <property type="protein sequence ID" value="CAK8996345.1"/>
    <property type="molecule type" value="Genomic_DNA"/>
</dbReference>
<dbReference type="SUPFAM" id="SSF56349">
    <property type="entry name" value="DNA breaking-rejoining enzymes"/>
    <property type="match status" value="1"/>
</dbReference>
<feature type="region of interest" description="Disordered" evidence="1">
    <location>
        <begin position="219"/>
        <end position="255"/>
    </location>
</feature>